<proteinExistence type="predicted"/>
<dbReference type="EMBL" id="LRTT01000001">
    <property type="protein sequence ID" value="RFD77776.1"/>
    <property type="molecule type" value="Genomic_DNA"/>
</dbReference>
<accession>A0A3E1IXV0</accession>
<sequence length="112" mass="12998">MLVMSIPPQKPALRYFSQTHRIYANSAYAKPEIVPVALTGSQYFNKTIFANRQEVVIKPQNYNKLVYSHSCKANRSYPYAVELYGYWAKNEQAEKAISNQKQKITINPFRAY</sequence>
<comment type="caution">
    <text evidence="1">The sequence shown here is derived from an EMBL/GenBank/DDBJ whole genome shotgun (WGS) entry which is preliminary data.</text>
</comment>
<dbReference type="AlphaFoldDB" id="A0A3E1IXV0"/>
<gene>
    <name evidence="1" type="ORF">AXE73_04140</name>
</gene>
<protein>
    <submittedName>
        <fullName evidence="1">Uncharacterized protein</fullName>
    </submittedName>
</protein>
<reference evidence="1 2" key="1">
    <citation type="submission" date="2016-02" db="EMBL/GenBank/DDBJ databases">
        <title>Gardnerella vaginalis Subgroups Defined by cpn60 Sequencing and Sialidase Activity in Isolates from Canada, Belgium and Kenya.</title>
        <authorList>
            <person name="Schellenberg J."/>
            <person name="Paramel Jayaprakash T."/>
            <person name="Withana Gamage N."/>
            <person name="Patterson M.H."/>
            <person name="Vaneechoutte M."/>
            <person name="Hill J.E."/>
        </authorList>
    </citation>
    <scope>NUCLEOTIDE SEQUENCE [LARGE SCALE GENOMIC DNA]</scope>
    <source>
        <strain evidence="1 2">N144</strain>
    </source>
</reference>
<name>A0A3E1IXV0_GARVA</name>
<dbReference type="RefSeq" id="WP_020758121.1">
    <property type="nucleotide sequence ID" value="NZ_LRTT01000001.1"/>
</dbReference>
<evidence type="ECO:0000313" key="2">
    <source>
        <dbReference type="Proteomes" id="UP000258533"/>
    </source>
</evidence>
<dbReference type="Proteomes" id="UP000258533">
    <property type="component" value="Unassembled WGS sequence"/>
</dbReference>
<evidence type="ECO:0000313" key="1">
    <source>
        <dbReference type="EMBL" id="RFD77776.1"/>
    </source>
</evidence>
<organism evidence="1 2">
    <name type="scientific">Gardnerella vaginalis</name>
    <dbReference type="NCBI Taxonomy" id="2702"/>
    <lineage>
        <taxon>Bacteria</taxon>
        <taxon>Bacillati</taxon>
        <taxon>Actinomycetota</taxon>
        <taxon>Actinomycetes</taxon>
        <taxon>Bifidobacteriales</taxon>
        <taxon>Bifidobacteriaceae</taxon>
        <taxon>Gardnerella</taxon>
    </lineage>
</organism>